<dbReference type="EMBL" id="JANAVB010025800">
    <property type="protein sequence ID" value="KAJ6819936.1"/>
    <property type="molecule type" value="Genomic_DNA"/>
</dbReference>
<keyword evidence="2" id="KW-1185">Reference proteome</keyword>
<sequence length="94" mass="10121">MARSGDELIFHGCGLVVPHPSNVDELRRGCLVGDRRASSVVSSELRSMVARATADPDGCGDTRSSSSKSVMWRGVRLYIGKCADSVSVAYIIKY</sequence>
<protein>
    <submittedName>
        <fullName evidence="1">Uncharacterized protein</fullName>
    </submittedName>
</protein>
<evidence type="ECO:0000313" key="1">
    <source>
        <dbReference type="EMBL" id="KAJ6819936.1"/>
    </source>
</evidence>
<comment type="caution">
    <text evidence="1">The sequence shown here is derived from an EMBL/GenBank/DDBJ whole genome shotgun (WGS) entry which is preliminary data.</text>
</comment>
<accession>A0AAX6FU52</accession>
<organism evidence="1 2">
    <name type="scientific">Iris pallida</name>
    <name type="common">Sweet iris</name>
    <dbReference type="NCBI Taxonomy" id="29817"/>
    <lineage>
        <taxon>Eukaryota</taxon>
        <taxon>Viridiplantae</taxon>
        <taxon>Streptophyta</taxon>
        <taxon>Embryophyta</taxon>
        <taxon>Tracheophyta</taxon>
        <taxon>Spermatophyta</taxon>
        <taxon>Magnoliopsida</taxon>
        <taxon>Liliopsida</taxon>
        <taxon>Asparagales</taxon>
        <taxon>Iridaceae</taxon>
        <taxon>Iridoideae</taxon>
        <taxon>Irideae</taxon>
        <taxon>Iris</taxon>
    </lineage>
</organism>
<evidence type="ECO:0000313" key="2">
    <source>
        <dbReference type="Proteomes" id="UP001140949"/>
    </source>
</evidence>
<reference evidence="1" key="2">
    <citation type="submission" date="2023-04" db="EMBL/GenBank/DDBJ databases">
        <authorList>
            <person name="Bruccoleri R.E."/>
            <person name="Oakeley E.J."/>
            <person name="Faust A.-M."/>
            <person name="Dessus-Babus S."/>
            <person name="Altorfer M."/>
            <person name="Burckhardt D."/>
            <person name="Oertli M."/>
            <person name="Naumann U."/>
            <person name="Petersen F."/>
            <person name="Wong J."/>
        </authorList>
    </citation>
    <scope>NUCLEOTIDE SEQUENCE</scope>
    <source>
        <strain evidence="1">GSM-AAB239-AS_SAM_17_03QT</strain>
        <tissue evidence="1">Leaf</tissue>
    </source>
</reference>
<name>A0AAX6FU52_IRIPA</name>
<dbReference type="Proteomes" id="UP001140949">
    <property type="component" value="Unassembled WGS sequence"/>
</dbReference>
<gene>
    <name evidence="1" type="ORF">M6B38_398505</name>
</gene>
<reference evidence="1" key="1">
    <citation type="journal article" date="2023" name="GigaByte">
        <title>Genome assembly of the bearded iris, Iris pallida Lam.</title>
        <authorList>
            <person name="Bruccoleri R.E."/>
            <person name="Oakeley E.J."/>
            <person name="Faust A.M.E."/>
            <person name="Altorfer M."/>
            <person name="Dessus-Babus S."/>
            <person name="Burckhardt D."/>
            <person name="Oertli M."/>
            <person name="Naumann U."/>
            <person name="Petersen F."/>
            <person name="Wong J."/>
        </authorList>
    </citation>
    <scope>NUCLEOTIDE SEQUENCE</scope>
    <source>
        <strain evidence="1">GSM-AAB239-AS_SAM_17_03QT</strain>
    </source>
</reference>
<dbReference type="AlphaFoldDB" id="A0AAX6FU52"/>
<proteinExistence type="predicted"/>